<dbReference type="Gene3D" id="3.40.1440.10">
    <property type="entry name" value="GIY-YIG endonuclease"/>
    <property type="match status" value="1"/>
</dbReference>
<keyword evidence="4" id="KW-1185">Reference proteome</keyword>
<accession>A0A0C2W7F5</accession>
<evidence type="ECO:0000256" key="1">
    <source>
        <dbReference type="ARBA" id="ARBA00007435"/>
    </source>
</evidence>
<name>A0A0C2W7F5_9BACL</name>
<dbReference type="InterPro" id="IPR000305">
    <property type="entry name" value="GIY-YIG_endonuc"/>
</dbReference>
<dbReference type="SUPFAM" id="SSF82771">
    <property type="entry name" value="GIY-YIG endonuclease"/>
    <property type="match status" value="1"/>
</dbReference>
<dbReference type="RefSeq" id="WP_041085299.1">
    <property type="nucleotide sequence ID" value="NZ_JXRP01000003.1"/>
</dbReference>
<dbReference type="Pfam" id="PF01541">
    <property type="entry name" value="GIY-YIG"/>
    <property type="match status" value="1"/>
</dbReference>
<dbReference type="PANTHER" id="PTHR34477">
    <property type="entry name" value="UPF0213 PROTEIN YHBQ"/>
    <property type="match status" value="1"/>
</dbReference>
<dbReference type="EMBL" id="JXRP01000003">
    <property type="protein sequence ID" value="KIL52496.1"/>
    <property type="molecule type" value="Genomic_DNA"/>
</dbReference>
<dbReference type="InterPro" id="IPR050190">
    <property type="entry name" value="UPF0213_domain"/>
</dbReference>
<sequence length="98" mass="11671">MEIKDNHFFYVLQCGDGSFYGGYTIDLVRRLGQHNKGIASKYTRTRLPVLFLHAERFSTKRAAMQTEYAFKRLSRIKKEQFIHERRDRCVKDTTKFFG</sequence>
<evidence type="ECO:0000259" key="2">
    <source>
        <dbReference type="PROSITE" id="PS50164"/>
    </source>
</evidence>
<feature type="domain" description="GIY-YIG" evidence="2">
    <location>
        <begin position="5"/>
        <end position="80"/>
    </location>
</feature>
<dbReference type="OrthoDB" id="9807770at2"/>
<dbReference type="PROSITE" id="PS50164">
    <property type="entry name" value="GIY_YIG"/>
    <property type="match status" value="1"/>
</dbReference>
<dbReference type="STRING" id="889306.KP78_00310"/>
<dbReference type="Proteomes" id="UP000031938">
    <property type="component" value="Unassembled WGS sequence"/>
</dbReference>
<evidence type="ECO:0000313" key="4">
    <source>
        <dbReference type="Proteomes" id="UP000031938"/>
    </source>
</evidence>
<dbReference type="AlphaFoldDB" id="A0A0C2W7F5"/>
<protein>
    <recommendedName>
        <fullName evidence="2">GIY-YIG domain-containing protein</fullName>
    </recommendedName>
</protein>
<dbReference type="CDD" id="cd10456">
    <property type="entry name" value="GIY-YIG_UPF0213"/>
    <property type="match status" value="1"/>
</dbReference>
<dbReference type="InterPro" id="IPR035901">
    <property type="entry name" value="GIY-YIG_endonuc_sf"/>
</dbReference>
<gene>
    <name evidence="3" type="ORF">KP78_00310</name>
</gene>
<proteinExistence type="inferred from homology"/>
<comment type="similarity">
    <text evidence="1">Belongs to the UPF0213 family.</text>
</comment>
<reference evidence="3 4" key="1">
    <citation type="submission" date="2015-01" db="EMBL/GenBank/DDBJ databases">
        <title>Genome sequencing of Jeotgalibacillus soli.</title>
        <authorList>
            <person name="Goh K.M."/>
            <person name="Chan K.-G."/>
            <person name="Yaakop A.S."/>
            <person name="Ee R."/>
            <person name="Gan H.M."/>
            <person name="Chan C.S."/>
        </authorList>
    </citation>
    <scope>NUCLEOTIDE SEQUENCE [LARGE SCALE GENOMIC DNA]</scope>
    <source>
        <strain evidence="3 4">P9</strain>
    </source>
</reference>
<dbReference type="PATRIC" id="fig|889306.3.peg.30"/>
<organism evidence="3 4">
    <name type="scientific">Jeotgalibacillus soli</name>
    <dbReference type="NCBI Taxonomy" id="889306"/>
    <lineage>
        <taxon>Bacteria</taxon>
        <taxon>Bacillati</taxon>
        <taxon>Bacillota</taxon>
        <taxon>Bacilli</taxon>
        <taxon>Bacillales</taxon>
        <taxon>Caryophanaceae</taxon>
        <taxon>Jeotgalibacillus</taxon>
    </lineage>
</organism>
<dbReference type="PANTHER" id="PTHR34477:SF1">
    <property type="entry name" value="UPF0213 PROTEIN YHBQ"/>
    <property type="match status" value="1"/>
</dbReference>
<evidence type="ECO:0000313" key="3">
    <source>
        <dbReference type="EMBL" id="KIL52496.1"/>
    </source>
</evidence>
<comment type="caution">
    <text evidence="3">The sequence shown here is derived from an EMBL/GenBank/DDBJ whole genome shotgun (WGS) entry which is preliminary data.</text>
</comment>